<dbReference type="InterPro" id="IPR053250">
    <property type="entry name" value="Glycosyltransferase_77"/>
</dbReference>
<feature type="compositionally biased region" description="Polar residues" evidence="3">
    <location>
        <begin position="525"/>
        <end position="534"/>
    </location>
</feature>
<dbReference type="EMBL" id="HBFM01016494">
    <property type="protein sequence ID" value="CAD8774109.1"/>
    <property type="molecule type" value="Transcribed_RNA"/>
</dbReference>
<feature type="chain" id="PRO_5031510270" description="Glycosyltransferase" evidence="4">
    <location>
        <begin position="25"/>
        <end position="823"/>
    </location>
</feature>
<evidence type="ECO:0000256" key="3">
    <source>
        <dbReference type="SAM" id="MobiDB-lite"/>
    </source>
</evidence>
<feature type="domain" description="Nucleotide-diphospho-sugar transferase" evidence="5">
    <location>
        <begin position="136"/>
        <end position="377"/>
    </location>
</feature>
<dbReference type="AlphaFoldDB" id="A0A7S0YFX9"/>
<dbReference type="PANTHER" id="PTHR46936:SF1">
    <property type="entry name" value="ARABINOSYLTRANSFERASE XEG113"/>
    <property type="match status" value="1"/>
</dbReference>
<dbReference type="GO" id="GO:0000139">
    <property type="term" value="C:Golgi membrane"/>
    <property type="evidence" value="ECO:0007669"/>
    <property type="project" value="UniProtKB-SubCell"/>
</dbReference>
<feature type="region of interest" description="Disordered" evidence="3">
    <location>
        <begin position="511"/>
        <end position="534"/>
    </location>
</feature>
<feature type="signal peptide" evidence="4">
    <location>
        <begin position="1"/>
        <end position="24"/>
    </location>
</feature>
<dbReference type="InterPro" id="IPR005069">
    <property type="entry name" value="Nucl-diP-sugar_transferase"/>
</dbReference>
<keyword evidence="2" id="KW-0333">Golgi apparatus</keyword>
<dbReference type="EC" id="2.4.2.-" evidence="2"/>
<reference evidence="6" key="1">
    <citation type="submission" date="2021-01" db="EMBL/GenBank/DDBJ databases">
        <authorList>
            <person name="Corre E."/>
            <person name="Pelletier E."/>
            <person name="Niang G."/>
            <person name="Scheremetjew M."/>
            <person name="Finn R."/>
            <person name="Kale V."/>
            <person name="Holt S."/>
            <person name="Cochrane G."/>
            <person name="Meng A."/>
            <person name="Brown T."/>
            <person name="Cohen L."/>
        </authorList>
    </citation>
    <scope>NUCLEOTIDE SEQUENCE</scope>
    <source>
        <strain evidence="6">SAG 63-3</strain>
    </source>
</reference>
<keyword evidence="2" id="KW-0812">Transmembrane</keyword>
<feature type="compositionally biased region" description="Basic and acidic residues" evidence="3">
    <location>
        <begin position="807"/>
        <end position="817"/>
    </location>
</feature>
<dbReference type="GO" id="GO:0052325">
    <property type="term" value="P:cell wall pectin biosynthetic process"/>
    <property type="evidence" value="ECO:0007669"/>
    <property type="project" value="TreeGrafter"/>
</dbReference>
<dbReference type="PANTHER" id="PTHR46936">
    <property type="entry name" value="ARABINOSYLTRANSFERASE XEG113"/>
    <property type="match status" value="1"/>
</dbReference>
<comment type="subcellular location">
    <subcellularLocation>
        <location evidence="2">Golgi apparatus membrane</location>
        <topology evidence="2">Single-pass type II membrane protein</topology>
    </subcellularLocation>
</comment>
<comment type="similarity">
    <text evidence="1 2">Belongs to the glycosyltransferase 77 family.</text>
</comment>
<evidence type="ECO:0000256" key="1">
    <source>
        <dbReference type="ARBA" id="ARBA00007033"/>
    </source>
</evidence>
<proteinExistence type="inferred from homology"/>
<dbReference type="InterPro" id="IPR029044">
    <property type="entry name" value="Nucleotide-diphossugar_trans"/>
</dbReference>
<dbReference type="GO" id="GO:0052636">
    <property type="term" value="F:arabinosyltransferase activity"/>
    <property type="evidence" value="ECO:0007669"/>
    <property type="project" value="TreeGrafter"/>
</dbReference>
<name>A0A7S0YFX9_9CHLO</name>
<keyword evidence="2" id="KW-0735">Signal-anchor</keyword>
<gene>
    <name evidence="6" type="ORF">PPAR00522_LOCUS10516</name>
</gene>
<protein>
    <recommendedName>
        <fullName evidence="2">Glycosyltransferase</fullName>
        <ecNumber evidence="2">2.4.2.-</ecNumber>
    </recommendedName>
</protein>
<keyword evidence="2" id="KW-0961">Cell wall biogenesis/degradation</keyword>
<evidence type="ECO:0000256" key="2">
    <source>
        <dbReference type="RuleBase" id="RU363055"/>
    </source>
</evidence>
<keyword evidence="2" id="KW-0328">Glycosyltransferase</keyword>
<evidence type="ECO:0000256" key="4">
    <source>
        <dbReference type="SAM" id="SignalP"/>
    </source>
</evidence>
<feature type="region of interest" description="Disordered" evidence="3">
    <location>
        <begin position="619"/>
        <end position="693"/>
    </location>
</feature>
<feature type="region of interest" description="Disordered" evidence="3">
    <location>
        <begin position="803"/>
        <end position="823"/>
    </location>
</feature>
<evidence type="ECO:0000313" key="6">
    <source>
        <dbReference type="EMBL" id="CAD8774109.1"/>
    </source>
</evidence>
<dbReference type="Pfam" id="PF03407">
    <property type="entry name" value="Nucleotid_trans"/>
    <property type="match status" value="1"/>
</dbReference>
<sequence length="823" mass="94433">MDSLKTNPFTLIFFLIYLLESVFCIEVHDHGVSSLPFLSNDKNTTSKLFSANNVTQFPKRNAIDFKDSFVFDIISSTQAKRGYSLLQGGTVRCSSLSKKSLSSLAVKNTLMITVCDKFIWESFGPSWIEAVERAGIQYWVVVALDVETSIAVAKYKVDHCFESPMIANETLSAIHYHWGSDHWKKRTWDKVRVIDAIYSYGFHVIHSDTDTSWFRDPLPFFEAHRNEPYDIMISTDLTITFNPINVTDVEFATDPHMNINTGIYLLRQTSSGKSLLRGWLDVIELNPAVGHDQDGFNSLVRGDYFRGDKKYGRARKIPSAPYFSSAFNSSIFVSLLPSSSFANTYTFCNAASYKRLGHDLYAVHWVWGSRTKESKIQNIRDIGKFLDRPEYYRPRRLLSFDLDHLKMPKGFNQLADSEAEDMIRFHLKSTLYQLHQFYAAAAIAISLDRVLILPKFLCYCSKNWYKTMACRINEPQNAEFPFVCPLSQIIRVQNIQNGFIISNWSYPSPSFPRGESEGEPDLSESKSSNSNGTTVSSMEDVIFTRNFSVREYSFLENVHVDKSYREDRIEIEVDASTIDALRAIGVIAPLNVSLYNSSFPTRNSDFKSFEHLRKFRKRRWTRRQRNKKGRAKESKMVKANDEGENNARDDEGAVEVERGSEHERGNERKRGNEHERRRTLASNDNDTLADESPILPVFKPPITSSSSRVVFSSLPLTDVQLAQAFRPIASRKLLHLKNPRAMFQGFQDPGIEMQFDAAMRNVSSKWCCRRFNSFELTGLPREEPLPIVPVLMPYMGYGLQGWRQGGRGREKREMREGARKKRF</sequence>
<keyword evidence="2" id="KW-0808">Transferase</keyword>
<keyword evidence="4" id="KW-0732">Signal</keyword>
<evidence type="ECO:0000259" key="5">
    <source>
        <dbReference type="Pfam" id="PF03407"/>
    </source>
</evidence>
<dbReference type="SUPFAM" id="SSF53448">
    <property type="entry name" value="Nucleotide-diphospho-sugar transferases"/>
    <property type="match status" value="1"/>
</dbReference>
<accession>A0A7S0YFX9</accession>
<feature type="compositionally biased region" description="Basic residues" evidence="3">
    <location>
        <begin position="619"/>
        <end position="630"/>
    </location>
</feature>
<organism evidence="6">
    <name type="scientific">Polytomella parva</name>
    <dbReference type="NCBI Taxonomy" id="51329"/>
    <lineage>
        <taxon>Eukaryota</taxon>
        <taxon>Viridiplantae</taxon>
        <taxon>Chlorophyta</taxon>
        <taxon>core chlorophytes</taxon>
        <taxon>Chlorophyceae</taxon>
        <taxon>CS clade</taxon>
        <taxon>Chlamydomonadales</taxon>
        <taxon>Chlamydomonadaceae</taxon>
        <taxon>Polytomella</taxon>
    </lineage>
</organism>
<feature type="compositionally biased region" description="Basic and acidic residues" evidence="3">
    <location>
        <begin position="631"/>
        <end position="678"/>
    </location>
</feature>